<gene>
    <name evidence="1" type="ORF">ERS852411_02238</name>
</gene>
<protein>
    <submittedName>
        <fullName evidence="1">Uncharacterized protein</fullName>
    </submittedName>
</protein>
<reference evidence="1 2" key="1">
    <citation type="submission" date="2015-09" db="EMBL/GenBank/DDBJ databases">
        <authorList>
            <consortium name="Pathogen Informatics"/>
        </authorList>
    </citation>
    <scope>NUCLEOTIDE SEQUENCE [LARGE SCALE GENOMIC DNA]</scope>
    <source>
        <strain evidence="1 2">2789STDY5608854</strain>
    </source>
</reference>
<accession>A0A174I7X7</accession>
<evidence type="ECO:0000313" key="1">
    <source>
        <dbReference type="EMBL" id="CUO83233.1"/>
    </source>
</evidence>
<organism evidence="1 2">
    <name type="scientific">Flavonifractor plautii</name>
    <name type="common">Fusobacterium plautii</name>
    <dbReference type="NCBI Taxonomy" id="292800"/>
    <lineage>
        <taxon>Bacteria</taxon>
        <taxon>Bacillati</taxon>
        <taxon>Bacillota</taxon>
        <taxon>Clostridia</taxon>
        <taxon>Eubacteriales</taxon>
        <taxon>Oscillospiraceae</taxon>
        <taxon>Flavonifractor</taxon>
    </lineage>
</organism>
<dbReference type="Proteomes" id="UP000095746">
    <property type="component" value="Unassembled WGS sequence"/>
</dbReference>
<sequence length="33" mass="3643">MAAAEKGAREAEARATICRRRSRLLSLATQKAR</sequence>
<proteinExistence type="predicted"/>
<name>A0A174I7X7_FLAPL</name>
<dbReference type="EMBL" id="CYZT01000182">
    <property type="protein sequence ID" value="CUO83233.1"/>
    <property type="molecule type" value="Genomic_DNA"/>
</dbReference>
<evidence type="ECO:0000313" key="2">
    <source>
        <dbReference type="Proteomes" id="UP000095746"/>
    </source>
</evidence>
<dbReference type="AlphaFoldDB" id="A0A174I7X7"/>